<protein>
    <submittedName>
        <fullName evidence="1">Uncharacterized protein</fullName>
    </submittedName>
</protein>
<dbReference type="EMBL" id="CACVAU010000016">
    <property type="protein sequence ID" value="CAA6805239.1"/>
    <property type="molecule type" value="Genomic_DNA"/>
</dbReference>
<dbReference type="AlphaFoldDB" id="A0A6S6SIU5"/>
<organism evidence="1">
    <name type="scientific">uncultured Sulfurovum sp</name>
    <dbReference type="NCBI Taxonomy" id="269237"/>
    <lineage>
        <taxon>Bacteria</taxon>
        <taxon>Pseudomonadati</taxon>
        <taxon>Campylobacterota</taxon>
        <taxon>Epsilonproteobacteria</taxon>
        <taxon>Campylobacterales</taxon>
        <taxon>Sulfurovaceae</taxon>
        <taxon>Sulfurovum</taxon>
        <taxon>environmental samples</taxon>
    </lineage>
</organism>
<name>A0A6S6SIU5_9BACT</name>
<proteinExistence type="predicted"/>
<sequence>MKSLLVLSVVTASVLTTLSAKPPVDIVNPSQNLEHQPTEMLEVKERALAEAQAHKTSVISGMMNGLNNPKAIQALEKAKSHWYQGEITTTISY</sequence>
<reference evidence="1" key="1">
    <citation type="submission" date="2020-01" db="EMBL/GenBank/DDBJ databases">
        <authorList>
            <person name="Meier V. D."/>
            <person name="Meier V D."/>
        </authorList>
    </citation>
    <scope>NUCLEOTIDE SEQUENCE</scope>
    <source>
        <strain evidence="1">HLG_WM_MAG_05</strain>
    </source>
</reference>
<evidence type="ECO:0000313" key="1">
    <source>
        <dbReference type="EMBL" id="CAA6805239.1"/>
    </source>
</evidence>
<accession>A0A6S6SIU5</accession>
<gene>
    <name evidence="1" type="ORF">HELGO_WM32387</name>
</gene>